<comment type="caution">
    <text evidence="16">The sequence shown here is derived from an EMBL/GenBank/DDBJ whole genome shotgun (WGS) entry which is preliminary data.</text>
</comment>
<keyword evidence="13 14" id="KW-0676">Redox-active center</keyword>
<dbReference type="InterPro" id="IPR023380">
    <property type="entry name" value="DsbB-like_sf"/>
</dbReference>
<feature type="topological domain" description="Cytoplasmic" evidence="14">
    <location>
        <begin position="165"/>
        <end position="168"/>
    </location>
</feature>
<reference evidence="16 17" key="1">
    <citation type="journal article" date="2013" name="Int. J. Syst. Evol. Microbiol.">
        <title>Celerinatantimonas yamalensis sp. nov., a cold-adapted diazotrophic bacterium from a cold permafrost brine.</title>
        <authorList>
            <person name="Shcherbakova V."/>
            <person name="Chuvilskaya N."/>
            <person name="Rivkina E."/>
            <person name="Demidov N."/>
            <person name="Uchaeva V."/>
            <person name="Suetin S."/>
            <person name="Suzina N."/>
            <person name="Gilichinsky D."/>
        </authorList>
    </citation>
    <scope>NUCLEOTIDE SEQUENCE [LARGE SCALE GENOMIC DNA]</scope>
    <source>
        <strain evidence="16 17">C7</strain>
    </source>
</reference>
<dbReference type="Gene3D" id="1.20.1550.10">
    <property type="entry name" value="DsbB-like"/>
    <property type="match status" value="1"/>
</dbReference>
<keyword evidence="5" id="KW-0997">Cell inner membrane</keyword>
<evidence type="ECO:0000256" key="15">
    <source>
        <dbReference type="SAM" id="Phobius"/>
    </source>
</evidence>
<comment type="subcellular location">
    <subcellularLocation>
        <location evidence="1">Cell inner membrane</location>
        <topology evidence="1">Multi-pass membrane protein</topology>
    </subcellularLocation>
    <subcellularLocation>
        <location evidence="14">Cell membrane</location>
        <topology evidence="14">Multi-pass membrane protein</topology>
    </subcellularLocation>
</comment>
<evidence type="ECO:0000256" key="11">
    <source>
        <dbReference type="ARBA" id="ARBA00023157"/>
    </source>
</evidence>
<dbReference type="InterPro" id="IPR022920">
    <property type="entry name" value="Disulphide_bond_form_DsbB"/>
</dbReference>
<dbReference type="NCBIfam" id="NF002485">
    <property type="entry name" value="PRK01749.1"/>
    <property type="match status" value="1"/>
</dbReference>
<dbReference type="EMBL" id="JBEQCT010000001">
    <property type="protein sequence ID" value="MFM2484017.1"/>
    <property type="molecule type" value="Genomic_DNA"/>
</dbReference>
<feature type="topological domain" description="Cytoplasmic" evidence="14">
    <location>
        <begin position="1"/>
        <end position="14"/>
    </location>
</feature>
<keyword evidence="8 14" id="KW-1133">Transmembrane helix</keyword>
<organism evidence="16 17">
    <name type="scientific">Celerinatantimonas yamalensis</name>
    <dbReference type="NCBI Taxonomy" id="559956"/>
    <lineage>
        <taxon>Bacteria</taxon>
        <taxon>Pseudomonadati</taxon>
        <taxon>Pseudomonadota</taxon>
        <taxon>Gammaproteobacteria</taxon>
        <taxon>Celerinatantimonadaceae</taxon>
        <taxon>Celerinatantimonas</taxon>
    </lineage>
</organism>
<keyword evidence="11 14" id="KW-1015">Disulfide bond</keyword>
<keyword evidence="9 14" id="KW-0560">Oxidoreductase</keyword>
<evidence type="ECO:0000256" key="6">
    <source>
        <dbReference type="ARBA" id="ARBA00022692"/>
    </source>
</evidence>
<feature type="topological domain" description="Periplasmic" evidence="14">
    <location>
        <begin position="32"/>
        <end position="49"/>
    </location>
</feature>
<evidence type="ECO:0000256" key="14">
    <source>
        <dbReference type="HAMAP-Rule" id="MF_00286"/>
    </source>
</evidence>
<gene>
    <name evidence="14 16" type="primary">dsbB</name>
    <name evidence="16" type="ORF">ABUE30_02875</name>
</gene>
<evidence type="ECO:0000256" key="3">
    <source>
        <dbReference type="ARBA" id="ARBA00022448"/>
    </source>
</evidence>
<comment type="function">
    <text evidence="14">Required for disulfide bond formation in some periplasmic proteins. Acts by oxidizing the DsbA protein.</text>
</comment>
<sequence>MFNLLKKWSYHRSPWLLLSFSALVFELAALYFQYGKQLVPCVMCIYERTAMLGVLLAGLVGAIGPTLFLARLISTMGFLASSSWGLVLAWQHVQIQLHPSPFAICSPFPHFPSWLPLNHWFPWMFQPHGDCAVIVWKLLNWSMPQWLIVAFAIYTIMALMILVSQFRR</sequence>
<dbReference type="RefSeq" id="WP_408622160.1">
    <property type="nucleotide sequence ID" value="NZ_JBEQCT010000001.1"/>
</dbReference>
<evidence type="ECO:0000313" key="16">
    <source>
        <dbReference type="EMBL" id="MFM2484017.1"/>
    </source>
</evidence>
<proteinExistence type="inferred from homology"/>
<evidence type="ECO:0000256" key="13">
    <source>
        <dbReference type="ARBA" id="ARBA00023284"/>
    </source>
</evidence>
<dbReference type="InterPro" id="IPR050183">
    <property type="entry name" value="DsbB"/>
</dbReference>
<evidence type="ECO:0000313" key="17">
    <source>
        <dbReference type="Proteomes" id="UP001629953"/>
    </source>
</evidence>
<evidence type="ECO:0000256" key="2">
    <source>
        <dbReference type="ARBA" id="ARBA00008823"/>
    </source>
</evidence>
<evidence type="ECO:0000256" key="7">
    <source>
        <dbReference type="ARBA" id="ARBA00022982"/>
    </source>
</evidence>
<evidence type="ECO:0000256" key="8">
    <source>
        <dbReference type="ARBA" id="ARBA00022989"/>
    </source>
</evidence>
<keyword evidence="4 14" id="KW-1003">Cell membrane</keyword>
<feature type="disulfide bond" description="Redox-active" evidence="14">
    <location>
        <begin position="105"/>
        <end position="131"/>
    </location>
</feature>
<evidence type="ECO:0000256" key="12">
    <source>
        <dbReference type="ARBA" id="ARBA00023186"/>
    </source>
</evidence>
<feature type="topological domain" description="Periplasmic" evidence="14">
    <location>
        <begin position="91"/>
        <end position="145"/>
    </location>
</feature>
<feature type="transmembrane region" description="Helical" evidence="15">
    <location>
        <begin position="52"/>
        <end position="73"/>
    </location>
</feature>
<dbReference type="SUPFAM" id="SSF158442">
    <property type="entry name" value="DsbB-like"/>
    <property type="match status" value="1"/>
</dbReference>
<keyword evidence="17" id="KW-1185">Reference proteome</keyword>
<comment type="caution">
    <text evidence="14">Lacks conserved residue(s) required for the propagation of feature annotation.</text>
</comment>
<dbReference type="HAMAP" id="MF_00286">
    <property type="entry name" value="DsbB"/>
    <property type="match status" value="1"/>
</dbReference>
<evidence type="ECO:0000256" key="9">
    <source>
        <dbReference type="ARBA" id="ARBA00023002"/>
    </source>
</evidence>
<dbReference type="GO" id="GO:0016491">
    <property type="term" value="F:oxidoreductase activity"/>
    <property type="evidence" value="ECO:0007669"/>
    <property type="project" value="UniProtKB-KW"/>
</dbReference>
<dbReference type="PANTHER" id="PTHR36570">
    <property type="entry name" value="DISULFIDE BOND FORMATION PROTEIN B"/>
    <property type="match status" value="1"/>
</dbReference>
<feature type="transmembrane region" description="Helical" evidence="15">
    <location>
        <begin position="15"/>
        <end position="32"/>
    </location>
</feature>
<evidence type="ECO:0000256" key="10">
    <source>
        <dbReference type="ARBA" id="ARBA00023136"/>
    </source>
</evidence>
<feature type="disulfide bond" description="Redox-active" evidence="14">
    <location>
        <begin position="41"/>
        <end position="44"/>
    </location>
</feature>
<keyword evidence="7 14" id="KW-0249">Electron transport</keyword>
<dbReference type="Pfam" id="PF02600">
    <property type="entry name" value="DsbB"/>
    <property type="match status" value="1"/>
</dbReference>
<dbReference type="InterPro" id="IPR003752">
    <property type="entry name" value="DiS_bond_form_DsbB/BdbC"/>
</dbReference>
<dbReference type="Proteomes" id="UP001629953">
    <property type="component" value="Unassembled WGS sequence"/>
</dbReference>
<evidence type="ECO:0000256" key="5">
    <source>
        <dbReference type="ARBA" id="ARBA00022519"/>
    </source>
</evidence>
<keyword evidence="10 14" id="KW-0472">Membrane</keyword>
<protein>
    <recommendedName>
        <fullName evidence="14">Disulfide bond formation protein B</fullName>
    </recommendedName>
    <alternativeName>
        <fullName evidence="14">Disulfide oxidoreductase</fullName>
    </alternativeName>
</protein>
<comment type="similarity">
    <text evidence="2 14">Belongs to the DsbB family.</text>
</comment>
<feature type="transmembrane region" description="Helical" evidence="15">
    <location>
        <begin position="146"/>
        <end position="163"/>
    </location>
</feature>
<evidence type="ECO:0000256" key="4">
    <source>
        <dbReference type="ARBA" id="ARBA00022475"/>
    </source>
</evidence>
<name>A0ABW9G3H6_9GAMM</name>
<evidence type="ECO:0000256" key="1">
    <source>
        <dbReference type="ARBA" id="ARBA00004429"/>
    </source>
</evidence>
<accession>A0ABW9G3H6</accession>
<keyword evidence="12 14" id="KW-0143">Chaperone</keyword>
<keyword evidence="6 14" id="KW-0812">Transmembrane</keyword>
<keyword evidence="3 14" id="KW-0813">Transport</keyword>
<dbReference type="PANTHER" id="PTHR36570:SF2">
    <property type="entry name" value="DISULFIDE BOND FORMATION PROTEIN B"/>
    <property type="match status" value="1"/>
</dbReference>